<gene>
    <name evidence="7" type="ORF">MIMGU_mgv1a003341mg</name>
</gene>
<dbReference type="InterPro" id="IPR000641">
    <property type="entry name" value="CbxX/CfxQ"/>
</dbReference>
<dbReference type="PANTHER" id="PTHR43392:SF2">
    <property type="entry name" value="AAA-TYPE ATPASE FAMILY PROTEIN _ ANKYRIN REPEAT FAMILY PROTEIN"/>
    <property type="match status" value="1"/>
</dbReference>
<dbReference type="Pfam" id="PF00023">
    <property type="entry name" value="Ank"/>
    <property type="match status" value="1"/>
</dbReference>
<feature type="repeat" description="ANK" evidence="4">
    <location>
        <begin position="40"/>
        <end position="62"/>
    </location>
</feature>
<dbReference type="PROSITE" id="PS50297">
    <property type="entry name" value="ANK_REP_REGION"/>
    <property type="match status" value="2"/>
</dbReference>
<dbReference type="eggNOG" id="KOG4177">
    <property type="taxonomic scope" value="Eukaryota"/>
</dbReference>
<dbReference type="SMART" id="SM00248">
    <property type="entry name" value="ANK"/>
    <property type="match status" value="4"/>
</dbReference>
<dbReference type="eggNOG" id="KOG0730">
    <property type="taxonomic scope" value="Eukaryota"/>
</dbReference>
<dbReference type="Gene3D" id="1.10.8.60">
    <property type="match status" value="1"/>
</dbReference>
<dbReference type="PROSITE" id="PS50088">
    <property type="entry name" value="ANK_REPEAT"/>
    <property type="match status" value="2"/>
</dbReference>
<dbReference type="InterPro" id="IPR003959">
    <property type="entry name" value="ATPase_AAA_core"/>
</dbReference>
<keyword evidence="8" id="KW-1185">Reference proteome</keyword>
<evidence type="ECO:0000256" key="1">
    <source>
        <dbReference type="ARBA" id="ARBA00010378"/>
    </source>
</evidence>
<dbReference type="PRINTS" id="PR00819">
    <property type="entry name" value="CBXCFQXSUPER"/>
</dbReference>
<sequence>MSTEEITSIHECAEAGNLDGLQKLLLQNPSLLNQTSDALMLETPLHIAASVNKIEIIKYLLDWEGPGKVELEAKNAYGETPLHTAAKNGCNEAAKLLLGSGVNIEARTNNSMTPLHLAVGYALRSGDNSIVITLSEYNADCSAKDDEGMIPFNYLPIGLQNDELVKFLKVDAPTQTDNSATPIYSKMLHSKAGHRINKIMGIVSSGNLSPANYEEKINKIMGMMNTSGGSRPENYKEKIKEFVEKVNTSKTGQSYEECIKQFVLEMKNTPGKSRPGNNEEHVNETGQSNTSGSSFTGNGSQDDEDGIERKMKEFDQELSKMVGLHELKLQLKKWAKVMLMDEKRRAMGINPGPRKPPHMAFLGNPGTGKTTVARILGKLLQSVGVLCSDSVTEVQCSDLIGESIGQTGPKTKKKIEEAMGGILFIDEAYRLAPEHSTKDYGVEAMEEIMSAMEDGNIVVIFAGSTEPMKRVFSSNAEFCKRVAHFFKFDDFTCNDLAQMVKIKMSEQNENSKLYGFKLHPSCTSGAILKVIEKNSTKKLRNKLNAGLVDQMLNNARENLDSRLNLKSKGDELLTITLSDLRAGLLKCYRRE</sequence>
<dbReference type="KEGG" id="egt:105969289"/>
<dbReference type="InterPro" id="IPR036770">
    <property type="entry name" value="Ankyrin_rpt-contain_sf"/>
</dbReference>
<dbReference type="SUPFAM" id="SSF52540">
    <property type="entry name" value="P-loop containing nucleoside triphosphate hydrolases"/>
    <property type="match status" value="1"/>
</dbReference>
<evidence type="ECO:0000256" key="5">
    <source>
        <dbReference type="SAM" id="MobiDB-lite"/>
    </source>
</evidence>
<evidence type="ECO:0000259" key="6">
    <source>
        <dbReference type="SMART" id="SM00382"/>
    </source>
</evidence>
<feature type="region of interest" description="Disordered" evidence="5">
    <location>
        <begin position="268"/>
        <end position="305"/>
    </location>
</feature>
<dbReference type="GO" id="GO:0005524">
    <property type="term" value="F:ATP binding"/>
    <property type="evidence" value="ECO:0007669"/>
    <property type="project" value="UniProtKB-KW"/>
</dbReference>
<dbReference type="STRING" id="4155.A0A022QF29"/>
<dbReference type="InterPro" id="IPR050773">
    <property type="entry name" value="CbxX/CfxQ_RuBisCO_ESX"/>
</dbReference>
<dbReference type="Gene3D" id="1.25.40.20">
    <property type="entry name" value="Ankyrin repeat-containing domain"/>
    <property type="match status" value="1"/>
</dbReference>
<proteinExistence type="inferred from homology"/>
<dbReference type="InterPro" id="IPR027417">
    <property type="entry name" value="P-loop_NTPase"/>
</dbReference>
<dbReference type="PhylomeDB" id="A0A022QF29"/>
<evidence type="ECO:0000256" key="4">
    <source>
        <dbReference type="PROSITE-ProRule" id="PRU00023"/>
    </source>
</evidence>
<evidence type="ECO:0000256" key="3">
    <source>
        <dbReference type="ARBA" id="ARBA00022840"/>
    </source>
</evidence>
<keyword evidence="4" id="KW-0040">ANK repeat</keyword>
<dbReference type="CDD" id="cd00009">
    <property type="entry name" value="AAA"/>
    <property type="match status" value="1"/>
</dbReference>
<feature type="repeat" description="ANK" evidence="4">
    <location>
        <begin position="77"/>
        <end position="109"/>
    </location>
</feature>
<dbReference type="Proteomes" id="UP000030748">
    <property type="component" value="Unassembled WGS sequence"/>
</dbReference>
<dbReference type="AlphaFoldDB" id="A0A022QF29"/>
<dbReference type="GO" id="GO:0016887">
    <property type="term" value="F:ATP hydrolysis activity"/>
    <property type="evidence" value="ECO:0000318"/>
    <property type="project" value="GO_Central"/>
</dbReference>
<evidence type="ECO:0000313" key="7">
    <source>
        <dbReference type="EMBL" id="EYU27282.1"/>
    </source>
</evidence>
<dbReference type="PANTHER" id="PTHR43392">
    <property type="entry name" value="AAA-TYPE ATPASE FAMILY PROTEIN / ANKYRIN REPEAT FAMILY PROTEIN"/>
    <property type="match status" value="1"/>
</dbReference>
<dbReference type="Gene3D" id="3.40.50.300">
    <property type="entry name" value="P-loop containing nucleotide triphosphate hydrolases"/>
    <property type="match status" value="1"/>
</dbReference>
<keyword evidence="2" id="KW-0547">Nucleotide-binding</keyword>
<dbReference type="Pfam" id="PF12796">
    <property type="entry name" value="Ank_2"/>
    <property type="match status" value="1"/>
</dbReference>
<dbReference type="OrthoDB" id="10261663at2759"/>
<feature type="compositionally biased region" description="Low complexity" evidence="5">
    <location>
        <begin position="285"/>
        <end position="300"/>
    </location>
</feature>
<evidence type="ECO:0000256" key="2">
    <source>
        <dbReference type="ARBA" id="ARBA00022741"/>
    </source>
</evidence>
<dbReference type="InterPro" id="IPR003593">
    <property type="entry name" value="AAA+_ATPase"/>
</dbReference>
<dbReference type="SMART" id="SM00382">
    <property type="entry name" value="AAA"/>
    <property type="match status" value="1"/>
</dbReference>
<name>A0A022QF29_ERYGU</name>
<organism evidence="7 8">
    <name type="scientific">Erythranthe guttata</name>
    <name type="common">Yellow monkey flower</name>
    <name type="synonym">Mimulus guttatus</name>
    <dbReference type="NCBI Taxonomy" id="4155"/>
    <lineage>
        <taxon>Eukaryota</taxon>
        <taxon>Viridiplantae</taxon>
        <taxon>Streptophyta</taxon>
        <taxon>Embryophyta</taxon>
        <taxon>Tracheophyta</taxon>
        <taxon>Spermatophyta</taxon>
        <taxon>Magnoliopsida</taxon>
        <taxon>eudicotyledons</taxon>
        <taxon>Gunneridae</taxon>
        <taxon>Pentapetalae</taxon>
        <taxon>asterids</taxon>
        <taxon>lamiids</taxon>
        <taxon>Lamiales</taxon>
        <taxon>Phrymaceae</taxon>
        <taxon>Erythranthe</taxon>
    </lineage>
</organism>
<protein>
    <recommendedName>
        <fullName evidence="6">AAA+ ATPase domain-containing protein</fullName>
    </recommendedName>
</protein>
<dbReference type="InterPro" id="IPR002110">
    <property type="entry name" value="Ankyrin_rpt"/>
</dbReference>
<dbReference type="Pfam" id="PF00004">
    <property type="entry name" value="AAA"/>
    <property type="match status" value="1"/>
</dbReference>
<dbReference type="EMBL" id="KI631457">
    <property type="protein sequence ID" value="EYU27282.1"/>
    <property type="molecule type" value="Genomic_DNA"/>
</dbReference>
<reference evidence="7 8" key="1">
    <citation type="journal article" date="2013" name="Proc. Natl. Acad. Sci. U.S.A.">
        <title>Fine-scale variation in meiotic recombination in Mimulus inferred from population shotgun sequencing.</title>
        <authorList>
            <person name="Hellsten U."/>
            <person name="Wright K.M."/>
            <person name="Jenkins J."/>
            <person name="Shu S."/>
            <person name="Yuan Y."/>
            <person name="Wessler S.R."/>
            <person name="Schmutz J."/>
            <person name="Willis J.H."/>
            <person name="Rokhsar D.S."/>
        </authorList>
    </citation>
    <scope>NUCLEOTIDE SEQUENCE [LARGE SCALE GENOMIC DNA]</scope>
    <source>
        <strain evidence="8">cv. DUN x IM62</strain>
    </source>
</reference>
<comment type="similarity">
    <text evidence="1">Belongs to the CbxX/CfxQ family.</text>
</comment>
<dbReference type="FunFam" id="3.40.50.300:FF:000216">
    <property type="entry name" value="Type VII secretion ATPase EccA"/>
    <property type="match status" value="1"/>
</dbReference>
<feature type="domain" description="AAA+ ATPase" evidence="6">
    <location>
        <begin position="355"/>
        <end position="489"/>
    </location>
</feature>
<dbReference type="SUPFAM" id="SSF48403">
    <property type="entry name" value="Ankyrin repeat"/>
    <property type="match status" value="1"/>
</dbReference>
<evidence type="ECO:0000313" key="8">
    <source>
        <dbReference type="Proteomes" id="UP000030748"/>
    </source>
</evidence>
<accession>A0A022QF29</accession>
<keyword evidence="3" id="KW-0067">ATP-binding</keyword>